<accession>A0ABU7JID0</accession>
<dbReference type="InterPro" id="IPR027417">
    <property type="entry name" value="P-loop_NTPase"/>
</dbReference>
<keyword evidence="2" id="KW-1185">Reference proteome</keyword>
<organism evidence="1 2">
    <name type="scientific">Alkalimonas mucilaginosa</name>
    <dbReference type="NCBI Taxonomy" id="3057676"/>
    <lineage>
        <taxon>Bacteria</taxon>
        <taxon>Pseudomonadati</taxon>
        <taxon>Pseudomonadota</taxon>
        <taxon>Gammaproteobacteria</taxon>
        <taxon>Alkalimonas</taxon>
    </lineage>
</organism>
<evidence type="ECO:0000313" key="2">
    <source>
        <dbReference type="Proteomes" id="UP001339167"/>
    </source>
</evidence>
<reference evidence="1 2" key="1">
    <citation type="submission" date="2023-06" db="EMBL/GenBank/DDBJ databases">
        <title>Alkalimonas sp., MEB004 an alkaliphilic bacterium isolated from Lonar Lake, India.</title>
        <authorList>
            <person name="Joshi A."/>
            <person name="Thite S."/>
        </authorList>
    </citation>
    <scope>NUCLEOTIDE SEQUENCE [LARGE SCALE GENOMIC DNA]</scope>
    <source>
        <strain evidence="1 2">MEB004</strain>
    </source>
</reference>
<evidence type="ECO:0000313" key="1">
    <source>
        <dbReference type="EMBL" id="MEE2025176.1"/>
    </source>
</evidence>
<protein>
    <recommendedName>
        <fullName evidence="3">Cell division inhibitor SulA</fullName>
    </recommendedName>
</protein>
<gene>
    <name evidence="1" type="ORF">QWF21_13060</name>
</gene>
<comment type="caution">
    <text evidence="1">The sequence shown here is derived from an EMBL/GenBank/DDBJ whole genome shotgun (WGS) entry which is preliminary data.</text>
</comment>
<dbReference type="RefSeq" id="WP_330088496.1">
    <property type="nucleotide sequence ID" value="NZ_JAUGZK010000010.1"/>
</dbReference>
<proteinExistence type="predicted"/>
<evidence type="ECO:0008006" key="3">
    <source>
        <dbReference type="Google" id="ProtNLM"/>
    </source>
</evidence>
<dbReference type="EMBL" id="JAUGZK010000010">
    <property type="protein sequence ID" value="MEE2025176.1"/>
    <property type="molecule type" value="Genomic_DNA"/>
</dbReference>
<dbReference type="Proteomes" id="UP001339167">
    <property type="component" value="Unassembled WGS sequence"/>
</dbReference>
<name>A0ABU7JID0_9GAMM</name>
<sequence length="137" mass="15031">MNPADSHNATDLFASNQPGLHYCTPLAAQDESRYLSNLLQQQQDSTGWTLILAPEGASLKVLAEMETLQQNRTLLVHRKQIQDLAGTLKKAILAGTCSCIINFAELTDLQQSQELSKLAACCGCRVYCFSSNTGWCH</sequence>
<dbReference type="Gene3D" id="3.40.50.300">
    <property type="entry name" value="P-loop containing nucleotide triphosphate hydrolases"/>
    <property type="match status" value="1"/>
</dbReference>